<evidence type="ECO:0000256" key="3">
    <source>
        <dbReference type="ARBA" id="ARBA00022989"/>
    </source>
</evidence>
<dbReference type="InterPro" id="IPR020846">
    <property type="entry name" value="MFS_dom"/>
</dbReference>
<dbReference type="InterPro" id="IPR011701">
    <property type="entry name" value="MFS"/>
</dbReference>
<evidence type="ECO:0000313" key="8">
    <source>
        <dbReference type="Proteomes" id="UP001174208"/>
    </source>
</evidence>
<feature type="transmembrane region" description="Helical" evidence="5">
    <location>
        <begin position="156"/>
        <end position="173"/>
    </location>
</feature>
<sequence length="253" mass="25896">MVGPLLAAVLVAWLGLRPAIWFAFVPGMLAAIAIIVAAREARGPTTGVRRPMRLDVRGLRRAGIGRPLLPVLLFECGNLATTLLILRATDLFTTLGFANAASLAILLYAGHNAVAALIALLGGFWLDRVGPRRVFASGAIAYVLAYGLIAHASIHWGFAVAGFLLAGAGIGLAETAESALIARILPDELRGSGFGVVGGIQAVGNIVGTVVAGALYATVSPAAAFTYAGAWMLLSACTAGVFRARAPSGQNPG</sequence>
<dbReference type="Gene3D" id="1.20.1250.20">
    <property type="entry name" value="MFS general substrate transporter like domains"/>
    <property type="match status" value="1"/>
</dbReference>
<keyword evidence="8" id="KW-1185">Reference proteome</keyword>
<evidence type="ECO:0000259" key="6">
    <source>
        <dbReference type="PROSITE" id="PS50850"/>
    </source>
</evidence>
<dbReference type="Proteomes" id="UP001174208">
    <property type="component" value="Unassembled WGS sequence"/>
</dbReference>
<feature type="domain" description="Major facilitator superfamily (MFS) profile" evidence="6">
    <location>
        <begin position="1"/>
        <end position="247"/>
    </location>
</feature>
<comment type="caution">
    <text evidence="7">The sequence shown here is derived from an EMBL/GenBank/DDBJ whole genome shotgun (WGS) entry which is preliminary data.</text>
</comment>
<feature type="transmembrane region" description="Helical" evidence="5">
    <location>
        <begin position="222"/>
        <end position="242"/>
    </location>
</feature>
<evidence type="ECO:0000256" key="2">
    <source>
        <dbReference type="ARBA" id="ARBA00022692"/>
    </source>
</evidence>
<feature type="transmembrane region" description="Helical" evidence="5">
    <location>
        <begin position="62"/>
        <end position="85"/>
    </location>
</feature>
<accession>A0ABT8K6W1</accession>
<feature type="transmembrane region" description="Helical" evidence="5">
    <location>
        <begin position="20"/>
        <end position="41"/>
    </location>
</feature>
<dbReference type="InterPro" id="IPR036259">
    <property type="entry name" value="MFS_trans_sf"/>
</dbReference>
<keyword evidence="3 5" id="KW-1133">Transmembrane helix</keyword>
<organism evidence="7 8">
    <name type="scientific">Leifsonia williamsii</name>
    <dbReference type="NCBI Taxonomy" id="3035919"/>
    <lineage>
        <taxon>Bacteria</taxon>
        <taxon>Bacillati</taxon>
        <taxon>Actinomycetota</taxon>
        <taxon>Actinomycetes</taxon>
        <taxon>Micrococcales</taxon>
        <taxon>Microbacteriaceae</taxon>
        <taxon>Leifsonia</taxon>
    </lineage>
</organism>
<feature type="transmembrane region" description="Helical" evidence="5">
    <location>
        <begin position="105"/>
        <end position="126"/>
    </location>
</feature>
<evidence type="ECO:0000256" key="5">
    <source>
        <dbReference type="SAM" id="Phobius"/>
    </source>
</evidence>
<gene>
    <name evidence="7" type="ORF">P5G50_01740</name>
</gene>
<dbReference type="Pfam" id="PF07690">
    <property type="entry name" value="MFS_1"/>
    <property type="match status" value="1"/>
</dbReference>
<feature type="transmembrane region" description="Helical" evidence="5">
    <location>
        <begin position="194"/>
        <end position="216"/>
    </location>
</feature>
<dbReference type="PANTHER" id="PTHR23518">
    <property type="entry name" value="C-METHYLTRANSFERASE"/>
    <property type="match status" value="1"/>
</dbReference>
<reference evidence="7" key="1">
    <citation type="submission" date="2023-06" db="EMBL/GenBank/DDBJ databases">
        <title>MT1 and MT2 Draft Genomes of Novel Species.</title>
        <authorList>
            <person name="Venkateswaran K."/>
        </authorList>
    </citation>
    <scope>NUCLEOTIDE SEQUENCE</scope>
    <source>
        <strain evidence="7">F6_8S_P_1B</strain>
    </source>
</reference>
<name>A0ABT8K6W1_9MICO</name>
<proteinExistence type="predicted"/>
<dbReference type="PROSITE" id="PS50850">
    <property type="entry name" value="MFS"/>
    <property type="match status" value="1"/>
</dbReference>
<evidence type="ECO:0000256" key="1">
    <source>
        <dbReference type="ARBA" id="ARBA00004651"/>
    </source>
</evidence>
<feature type="transmembrane region" description="Helical" evidence="5">
    <location>
        <begin position="133"/>
        <end position="150"/>
    </location>
</feature>
<dbReference type="PANTHER" id="PTHR23518:SF2">
    <property type="entry name" value="MAJOR FACILITATOR SUPERFAMILY TRANSPORTER"/>
    <property type="match status" value="1"/>
</dbReference>
<evidence type="ECO:0000256" key="4">
    <source>
        <dbReference type="ARBA" id="ARBA00023136"/>
    </source>
</evidence>
<keyword evidence="4 5" id="KW-0472">Membrane</keyword>
<dbReference type="EMBL" id="JAROCF010000001">
    <property type="protein sequence ID" value="MDN4613161.1"/>
    <property type="molecule type" value="Genomic_DNA"/>
</dbReference>
<protein>
    <submittedName>
        <fullName evidence="7">MFS transporter</fullName>
    </submittedName>
</protein>
<keyword evidence="2 5" id="KW-0812">Transmembrane</keyword>
<evidence type="ECO:0000313" key="7">
    <source>
        <dbReference type="EMBL" id="MDN4613161.1"/>
    </source>
</evidence>
<comment type="subcellular location">
    <subcellularLocation>
        <location evidence="1">Cell membrane</location>
        <topology evidence="1">Multi-pass membrane protein</topology>
    </subcellularLocation>
</comment>
<dbReference type="SUPFAM" id="SSF103473">
    <property type="entry name" value="MFS general substrate transporter"/>
    <property type="match status" value="1"/>
</dbReference>